<name>A0A918CCZ3_9ACTN</name>
<keyword evidence="1" id="KW-0732">Signal</keyword>
<reference evidence="2" key="1">
    <citation type="journal article" date="2014" name="Int. J. Syst. Evol. Microbiol.">
        <title>Complete genome sequence of Corynebacterium casei LMG S-19264T (=DSM 44701T), isolated from a smear-ripened cheese.</title>
        <authorList>
            <consortium name="US DOE Joint Genome Institute (JGI-PGF)"/>
            <person name="Walter F."/>
            <person name="Albersmeier A."/>
            <person name="Kalinowski J."/>
            <person name="Ruckert C."/>
        </authorList>
    </citation>
    <scope>NUCLEOTIDE SEQUENCE</scope>
    <source>
        <strain evidence="2">JCM 4346</strain>
    </source>
</reference>
<keyword evidence="3" id="KW-1185">Reference proteome</keyword>
<proteinExistence type="predicted"/>
<dbReference type="EMBL" id="BMSX01000007">
    <property type="protein sequence ID" value="GGR16045.1"/>
    <property type="molecule type" value="Genomic_DNA"/>
</dbReference>
<reference evidence="2" key="2">
    <citation type="submission" date="2020-09" db="EMBL/GenBank/DDBJ databases">
        <authorList>
            <person name="Sun Q."/>
            <person name="Ohkuma M."/>
        </authorList>
    </citation>
    <scope>NUCLEOTIDE SEQUENCE</scope>
    <source>
        <strain evidence="2">JCM 4346</strain>
    </source>
</reference>
<feature type="chain" id="PRO_5036949846" description="Secreted protein" evidence="1">
    <location>
        <begin position="31"/>
        <end position="151"/>
    </location>
</feature>
<dbReference type="RefSeq" id="WP_229911023.1">
    <property type="nucleotide sequence ID" value="NZ_BMSX01000007.1"/>
</dbReference>
<evidence type="ECO:0000313" key="3">
    <source>
        <dbReference type="Proteomes" id="UP000658320"/>
    </source>
</evidence>
<comment type="caution">
    <text evidence="2">The sequence shown here is derived from an EMBL/GenBank/DDBJ whole genome shotgun (WGS) entry which is preliminary data.</text>
</comment>
<accession>A0A918CCZ3</accession>
<dbReference type="AlphaFoldDB" id="A0A918CCZ3"/>
<dbReference type="Proteomes" id="UP000658320">
    <property type="component" value="Unassembled WGS sequence"/>
</dbReference>
<organism evidence="2 3">
    <name type="scientific">Streptomyces aurantiogriseus</name>
    <dbReference type="NCBI Taxonomy" id="66870"/>
    <lineage>
        <taxon>Bacteria</taxon>
        <taxon>Bacillati</taxon>
        <taxon>Actinomycetota</taxon>
        <taxon>Actinomycetes</taxon>
        <taxon>Kitasatosporales</taxon>
        <taxon>Streptomycetaceae</taxon>
        <taxon>Streptomyces</taxon>
    </lineage>
</organism>
<evidence type="ECO:0000313" key="2">
    <source>
        <dbReference type="EMBL" id="GGR16045.1"/>
    </source>
</evidence>
<sequence>MGLRKRAAATVVTLIAAFLLPLAAQAPAQAAATAWTPGISPLHDGEWVMRDIPGGDQADSWLKNCARASGIACVSVGQGDGKQSIFHLYKCGTRSLSNFIDALSVLNNQTGGAEVRFTGPNVGTYRAPANPNVIWKFPNAATYDFNTMSVC</sequence>
<evidence type="ECO:0000256" key="1">
    <source>
        <dbReference type="SAM" id="SignalP"/>
    </source>
</evidence>
<protein>
    <recommendedName>
        <fullName evidence="4">Secreted protein</fullName>
    </recommendedName>
</protein>
<evidence type="ECO:0008006" key="4">
    <source>
        <dbReference type="Google" id="ProtNLM"/>
    </source>
</evidence>
<gene>
    <name evidence="2" type="ORF">GCM10010251_35190</name>
</gene>
<feature type="signal peptide" evidence="1">
    <location>
        <begin position="1"/>
        <end position="30"/>
    </location>
</feature>